<dbReference type="InterPro" id="IPR031336">
    <property type="entry name" value="CDC73_C"/>
</dbReference>
<feature type="domain" description="Cell division control protein 73 C-terminal" evidence="6">
    <location>
        <begin position="173"/>
        <end position="329"/>
    </location>
</feature>
<keyword evidence="4" id="KW-0804">Transcription</keyword>
<organism evidence="8 9">
    <name type="scientific">Oopsacas minuta</name>
    <dbReference type="NCBI Taxonomy" id="111878"/>
    <lineage>
        <taxon>Eukaryota</taxon>
        <taxon>Metazoa</taxon>
        <taxon>Porifera</taxon>
        <taxon>Hexactinellida</taxon>
        <taxon>Hexasterophora</taxon>
        <taxon>Lyssacinosida</taxon>
        <taxon>Leucopsacidae</taxon>
        <taxon>Oopsacas</taxon>
    </lineage>
</organism>
<evidence type="ECO:0000313" key="8">
    <source>
        <dbReference type="EMBL" id="KAI6654412.1"/>
    </source>
</evidence>
<dbReference type="EMBL" id="JAKMXF010000222">
    <property type="protein sequence ID" value="KAI6654412.1"/>
    <property type="molecule type" value="Genomic_DNA"/>
</dbReference>
<dbReference type="Pfam" id="PF05179">
    <property type="entry name" value="CDC73_C"/>
    <property type="match status" value="1"/>
</dbReference>
<sequence>MPEGKINEIKTKRFLRKRTTIQAADDFGSGLSHISDVGFIEGEVDVARDIMDKEKLLRNRSTILDSSGLIFSNILSILSQIKASEDGRINETSVPNKYSAITQVNRSSGRQHTYSRYYQEQQPTKDVSGFEIDTTGTYRIQKSTASDSFKFQQGSVISGKSEEERQSGSKRESRTPIIIVPAALTAVITLQNAKEFLQDDKYMAMSDIQIQSVGDILIQRRKVEPGTSKFFTAPYRIIDSPAKLRQNDWNRVVAVFVAGPQWQFKGWPGLAIDGSPVEIFVKICAFHLKFLESPLETNIQKWNVTVLEISKTKRHLDKVAVNKFWEITDKSMSHKIKNSNKL</sequence>
<dbReference type="InterPro" id="IPR038103">
    <property type="entry name" value="CDC73_C_sf"/>
</dbReference>
<evidence type="ECO:0000256" key="5">
    <source>
        <dbReference type="ARBA" id="ARBA00023242"/>
    </source>
</evidence>
<dbReference type="InterPro" id="IPR032041">
    <property type="entry name" value="Cdc73_N"/>
</dbReference>
<gene>
    <name evidence="8" type="ORF">LOD99_808</name>
</gene>
<dbReference type="GO" id="GO:0000993">
    <property type="term" value="F:RNA polymerase II complex binding"/>
    <property type="evidence" value="ECO:0007669"/>
    <property type="project" value="TreeGrafter"/>
</dbReference>
<name>A0AAV7JZQ9_9METZ</name>
<dbReference type="Gene3D" id="3.40.50.11990">
    <property type="entry name" value="RNA polymerase II accessory factor, Cdc73 C-terminal domain"/>
    <property type="match status" value="1"/>
</dbReference>
<accession>A0AAV7JZQ9</accession>
<keyword evidence="3" id="KW-0805">Transcription regulation</keyword>
<dbReference type="Proteomes" id="UP001165289">
    <property type="component" value="Unassembled WGS sequence"/>
</dbReference>
<evidence type="ECO:0000256" key="4">
    <source>
        <dbReference type="ARBA" id="ARBA00023163"/>
    </source>
</evidence>
<evidence type="ECO:0000256" key="1">
    <source>
        <dbReference type="ARBA" id="ARBA00004123"/>
    </source>
</evidence>
<dbReference type="AlphaFoldDB" id="A0AAV7JZQ9"/>
<protein>
    <recommendedName>
        <fullName evidence="10">Parafibromin</fullName>
    </recommendedName>
</protein>
<dbReference type="InterPro" id="IPR007852">
    <property type="entry name" value="Cdc73/Parafibromin"/>
</dbReference>
<dbReference type="PANTHER" id="PTHR12466">
    <property type="entry name" value="CDC73 DOMAIN PROTEIN"/>
    <property type="match status" value="1"/>
</dbReference>
<dbReference type="Pfam" id="PF16050">
    <property type="entry name" value="CDC73_N"/>
    <property type="match status" value="1"/>
</dbReference>
<dbReference type="GO" id="GO:0032968">
    <property type="term" value="P:positive regulation of transcription elongation by RNA polymerase II"/>
    <property type="evidence" value="ECO:0007669"/>
    <property type="project" value="TreeGrafter"/>
</dbReference>
<comment type="caution">
    <text evidence="8">The sequence shown here is derived from an EMBL/GenBank/DDBJ whole genome shotgun (WGS) entry which is preliminary data.</text>
</comment>
<dbReference type="GO" id="GO:0006368">
    <property type="term" value="P:transcription elongation by RNA polymerase II"/>
    <property type="evidence" value="ECO:0007669"/>
    <property type="project" value="InterPro"/>
</dbReference>
<dbReference type="GO" id="GO:0016593">
    <property type="term" value="C:Cdc73/Paf1 complex"/>
    <property type="evidence" value="ECO:0007669"/>
    <property type="project" value="InterPro"/>
</dbReference>
<evidence type="ECO:0008006" key="10">
    <source>
        <dbReference type="Google" id="ProtNLM"/>
    </source>
</evidence>
<reference evidence="8 9" key="1">
    <citation type="journal article" date="2023" name="BMC Biol.">
        <title>The compact genome of the sponge Oopsacas minuta (Hexactinellida) is lacking key metazoan core genes.</title>
        <authorList>
            <person name="Santini S."/>
            <person name="Schenkelaars Q."/>
            <person name="Jourda C."/>
            <person name="Duchesne M."/>
            <person name="Belahbib H."/>
            <person name="Rocher C."/>
            <person name="Selva M."/>
            <person name="Riesgo A."/>
            <person name="Vervoort M."/>
            <person name="Leys S.P."/>
            <person name="Kodjabachian L."/>
            <person name="Le Bivic A."/>
            <person name="Borchiellini C."/>
            <person name="Claverie J.M."/>
            <person name="Renard E."/>
        </authorList>
    </citation>
    <scope>NUCLEOTIDE SEQUENCE [LARGE SCALE GENOMIC DNA]</scope>
    <source>
        <strain evidence="8">SPO-2</strain>
    </source>
</reference>
<evidence type="ECO:0000256" key="2">
    <source>
        <dbReference type="ARBA" id="ARBA00010427"/>
    </source>
</evidence>
<keyword evidence="9" id="KW-1185">Reference proteome</keyword>
<feature type="domain" description="Paf1 complex subunit Cdc73 N-terminal" evidence="7">
    <location>
        <begin position="4"/>
        <end position="120"/>
    </location>
</feature>
<evidence type="ECO:0000259" key="6">
    <source>
        <dbReference type="Pfam" id="PF05179"/>
    </source>
</evidence>
<evidence type="ECO:0000256" key="3">
    <source>
        <dbReference type="ARBA" id="ARBA00023015"/>
    </source>
</evidence>
<comment type="subcellular location">
    <subcellularLocation>
        <location evidence="1">Nucleus</location>
    </subcellularLocation>
</comment>
<comment type="similarity">
    <text evidence="2">Belongs to the CDC73 family.</text>
</comment>
<evidence type="ECO:0000313" key="9">
    <source>
        <dbReference type="Proteomes" id="UP001165289"/>
    </source>
</evidence>
<dbReference type="FunFam" id="3.40.50.11990:FF:000002">
    <property type="entry name" value="protein CDC73 homolog"/>
    <property type="match status" value="1"/>
</dbReference>
<proteinExistence type="inferred from homology"/>
<keyword evidence="5" id="KW-0539">Nucleus</keyword>
<evidence type="ECO:0000259" key="7">
    <source>
        <dbReference type="Pfam" id="PF16050"/>
    </source>
</evidence>
<dbReference type="PANTHER" id="PTHR12466:SF8">
    <property type="entry name" value="PARAFIBROMIN"/>
    <property type="match status" value="1"/>
</dbReference>